<evidence type="ECO:0000256" key="1">
    <source>
        <dbReference type="ARBA" id="ARBA00004123"/>
    </source>
</evidence>
<feature type="region of interest" description="Disordered" evidence="8">
    <location>
        <begin position="308"/>
        <end position="328"/>
    </location>
</feature>
<evidence type="ECO:0000256" key="5">
    <source>
        <dbReference type="ARBA" id="ARBA00022833"/>
    </source>
</evidence>
<protein>
    <recommendedName>
        <fullName evidence="9">C2H2-type domain-containing protein</fullName>
    </recommendedName>
</protein>
<dbReference type="GO" id="GO:0008270">
    <property type="term" value="F:zinc ion binding"/>
    <property type="evidence" value="ECO:0007669"/>
    <property type="project" value="UniProtKB-KW"/>
</dbReference>
<dbReference type="PROSITE" id="PS00028">
    <property type="entry name" value="ZINC_FINGER_C2H2_1"/>
    <property type="match status" value="5"/>
</dbReference>
<evidence type="ECO:0000313" key="11">
    <source>
        <dbReference type="Proteomes" id="UP001054837"/>
    </source>
</evidence>
<dbReference type="Gene3D" id="3.30.160.60">
    <property type="entry name" value="Classic Zinc Finger"/>
    <property type="match status" value="3"/>
</dbReference>
<evidence type="ECO:0000256" key="7">
    <source>
        <dbReference type="PROSITE-ProRule" id="PRU00042"/>
    </source>
</evidence>
<proteinExistence type="predicted"/>
<feature type="compositionally biased region" description="Polar residues" evidence="8">
    <location>
        <begin position="38"/>
        <end position="56"/>
    </location>
</feature>
<dbReference type="InterPro" id="IPR036236">
    <property type="entry name" value="Znf_C2H2_sf"/>
</dbReference>
<dbReference type="SUPFAM" id="SSF57667">
    <property type="entry name" value="beta-beta-alpha zinc fingers"/>
    <property type="match status" value="3"/>
</dbReference>
<feature type="compositionally biased region" description="Basic and acidic residues" evidence="8">
    <location>
        <begin position="513"/>
        <end position="536"/>
    </location>
</feature>
<feature type="compositionally biased region" description="Low complexity" evidence="8">
    <location>
        <begin position="308"/>
        <end position="318"/>
    </location>
</feature>
<evidence type="ECO:0000313" key="10">
    <source>
        <dbReference type="EMBL" id="GIX74446.1"/>
    </source>
</evidence>
<keyword evidence="11" id="KW-1185">Reference proteome</keyword>
<feature type="region of interest" description="Disordered" evidence="8">
    <location>
        <begin position="1"/>
        <end position="86"/>
    </location>
</feature>
<dbReference type="GO" id="GO:0005634">
    <property type="term" value="C:nucleus"/>
    <property type="evidence" value="ECO:0007669"/>
    <property type="project" value="UniProtKB-SubCell"/>
</dbReference>
<dbReference type="PANTHER" id="PTHR24394:SF29">
    <property type="entry name" value="MYONEURIN"/>
    <property type="match status" value="1"/>
</dbReference>
<dbReference type="EMBL" id="BPLQ01000746">
    <property type="protein sequence ID" value="GIX74446.1"/>
    <property type="molecule type" value="Genomic_DNA"/>
</dbReference>
<dbReference type="PANTHER" id="PTHR24394">
    <property type="entry name" value="ZINC FINGER PROTEIN"/>
    <property type="match status" value="1"/>
</dbReference>
<comment type="subcellular location">
    <subcellularLocation>
        <location evidence="1">Nucleus</location>
    </subcellularLocation>
</comment>
<evidence type="ECO:0000256" key="2">
    <source>
        <dbReference type="ARBA" id="ARBA00022723"/>
    </source>
</evidence>
<evidence type="ECO:0000259" key="9">
    <source>
        <dbReference type="PROSITE" id="PS50157"/>
    </source>
</evidence>
<dbReference type="Pfam" id="PF12874">
    <property type="entry name" value="zf-met"/>
    <property type="match status" value="1"/>
</dbReference>
<keyword evidence="5" id="KW-0862">Zinc</keyword>
<evidence type="ECO:0000256" key="6">
    <source>
        <dbReference type="ARBA" id="ARBA00023242"/>
    </source>
</evidence>
<feature type="compositionally biased region" description="Polar residues" evidence="8">
    <location>
        <begin position="464"/>
        <end position="474"/>
    </location>
</feature>
<dbReference type="GO" id="GO:0000981">
    <property type="term" value="F:DNA-binding transcription factor activity, RNA polymerase II-specific"/>
    <property type="evidence" value="ECO:0007669"/>
    <property type="project" value="TreeGrafter"/>
</dbReference>
<evidence type="ECO:0000256" key="8">
    <source>
        <dbReference type="SAM" id="MobiDB-lite"/>
    </source>
</evidence>
<evidence type="ECO:0000256" key="4">
    <source>
        <dbReference type="ARBA" id="ARBA00022771"/>
    </source>
</evidence>
<keyword evidence="3" id="KW-0677">Repeat</keyword>
<name>A0AAV4MPT6_9ARAC</name>
<reference evidence="10 11" key="1">
    <citation type="submission" date="2021-06" db="EMBL/GenBank/DDBJ databases">
        <title>Caerostris darwini draft genome.</title>
        <authorList>
            <person name="Kono N."/>
            <person name="Arakawa K."/>
        </authorList>
    </citation>
    <scope>NUCLEOTIDE SEQUENCE [LARGE SCALE GENOMIC DNA]</scope>
</reference>
<comment type="caution">
    <text evidence="10">The sequence shown here is derived from an EMBL/GenBank/DDBJ whole genome shotgun (WGS) entry which is preliminary data.</text>
</comment>
<feature type="compositionally biased region" description="Polar residues" evidence="8">
    <location>
        <begin position="407"/>
        <end position="439"/>
    </location>
</feature>
<feature type="domain" description="C2H2-type" evidence="9">
    <location>
        <begin position="179"/>
        <end position="206"/>
    </location>
</feature>
<dbReference type="Proteomes" id="UP001054837">
    <property type="component" value="Unassembled WGS sequence"/>
</dbReference>
<keyword evidence="2" id="KW-0479">Metal-binding</keyword>
<feature type="region of interest" description="Disordered" evidence="8">
    <location>
        <begin position="367"/>
        <end position="474"/>
    </location>
</feature>
<feature type="domain" description="C2H2-type" evidence="9">
    <location>
        <begin position="208"/>
        <end position="236"/>
    </location>
</feature>
<feature type="domain" description="C2H2-type" evidence="9">
    <location>
        <begin position="592"/>
        <end position="619"/>
    </location>
</feature>
<keyword evidence="6" id="KW-0539">Nucleus</keyword>
<organism evidence="10 11">
    <name type="scientific">Caerostris darwini</name>
    <dbReference type="NCBI Taxonomy" id="1538125"/>
    <lineage>
        <taxon>Eukaryota</taxon>
        <taxon>Metazoa</taxon>
        <taxon>Ecdysozoa</taxon>
        <taxon>Arthropoda</taxon>
        <taxon>Chelicerata</taxon>
        <taxon>Arachnida</taxon>
        <taxon>Araneae</taxon>
        <taxon>Araneomorphae</taxon>
        <taxon>Entelegynae</taxon>
        <taxon>Araneoidea</taxon>
        <taxon>Araneidae</taxon>
        <taxon>Caerostris</taxon>
    </lineage>
</organism>
<feature type="compositionally biased region" description="Basic and acidic residues" evidence="8">
    <location>
        <begin position="391"/>
        <end position="401"/>
    </location>
</feature>
<dbReference type="PROSITE" id="PS50157">
    <property type="entry name" value="ZINC_FINGER_C2H2_2"/>
    <property type="match status" value="4"/>
</dbReference>
<accession>A0AAV4MPT6</accession>
<sequence>MFCKINGLVNKAMDDSVPVKEPNNMDPNLPDQTENDSDLGTHSASPQRQSSESENALSPVAQETHSDVRNVNSSDENSENDDRTSIRVDVVSDTGEPDISIQNQAHLSSAVVALDNDSTFSCKYPGCNFTSVDAEVYLKHEDMHVDGGTVLCEICNTSFPSYANMRRHHLYMHQGIRTFDCQICSKRFLRKEQLMEHLVGHTKSTRPFQCNVCNGSFHLRGQLKSHISSEHLVSDKTCHLCDFKASSTNAMKLHYSMFHLKHMEGSSTNRSRDFMQTVHIPPTENGAIDLATVSQNFSFMTAHYPSYTTSTGETNTNTAAPGPSDLSRTSNIINLASRHLMHQRNDYNPVIHEEENRHACVSSLAASTTLTSPPSNQDRSRPEASNTGATSRERVHIKPEPPEISVDDSQSSNVQPTSTMDLSTTDVVETTCVTSNEAGTTDIPCRRKVHKHSSTDEQGPESRYSPSNRHCTESHNNVKTVHTCRYRPYEDSNNQRRREYSKHTCLVHHRNSERRTRYSDSDVDRNAQNEHSDEERKVFYSRATSTNHIGPSDSHCARVNPVSIRRNDSSSDQTNCNHKNTIAYRDIETCTLTCVYCGINFPDQTLYFLHRSLHSESSPWKCNLCGKICKDKYDFNSHVISKGHY</sequence>
<feature type="domain" description="C2H2-type" evidence="9">
    <location>
        <begin position="150"/>
        <end position="178"/>
    </location>
</feature>
<feature type="region of interest" description="Disordered" evidence="8">
    <location>
        <begin position="510"/>
        <end position="536"/>
    </location>
</feature>
<gene>
    <name evidence="10" type="primary">AVEN_235731_1</name>
    <name evidence="10" type="ORF">CDAR_235281</name>
</gene>
<evidence type="ECO:0000256" key="3">
    <source>
        <dbReference type="ARBA" id="ARBA00022737"/>
    </source>
</evidence>
<dbReference type="InterPro" id="IPR013087">
    <property type="entry name" value="Znf_C2H2_type"/>
</dbReference>
<dbReference type="AlphaFoldDB" id="A0AAV4MPT6"/>
<dbReference type="SMART" id="SM00355">
    <property type="entry name" value="ZnF_C2H2"/>
    <property type="match status" value="7"/>
</dbReference>
<keyword evidence="4 7" id="KW-0863">Zinc-finger</keyword>